<keyword evidence="11" id="KW-0482">Metalloprotease</keyword>
<feature type="domain" description="Peptidase M1 membrane alanine aminopeptidase" evidence="15">
    <location>
        <begin position="4"/>
        <end position="176"/>
    </location>
</feature>
<keyword evidence="6" id="KW-0645">Protease</keyword>
<evidence type="ECO:0000256" key="12">
    <source>
        <dbReference type="ARBA" id="ARBA00023136"/>
    </source>
</evidence>
<feature type="domain" description="ERAP1-like C-terminal" evidence="16">
    <location>
        <begin position="268"/>
        <end position="573"/>
    </location>
</feature>
<dbReference type="PANTHER" id="PTHR11533">
    <property type="entry name" value="PROTEASE M1 ZINC METALLOPROTEASE"/>
    <property type="match status" value="1"/>
</dbReference>
<keyword evidence="9" id="KW-0378">Hydrolase</keyword>
<dbReference type="Gene3D" id="2.60.40.1910">
    <property type="match status" value="1"/>
</dbReference>
<dbReference type="GO" id="GO:0005615">
    <property type="term" value="C:extracellular space"/>
    <property type="evidence" value="ECO:0007669"/>
    <property type="project" value="TreeGrafter"/>
</dbReference>
<keyword evidence="4" id="KW-1003">Cell membrane</keyword>
<dbReference type="InterPro" id="IPR024571">
    <property type="entry name" value="ERAP1-like_C_dom"/>
</dbReference>
<dbReference type="GO" id="GO:0070006">
    <property type="term" value="F:metalloaminopeptidase activity"/>
    <property type="evidence" value="ECO:0007669"/>
    <property type="project" value="TreeGrafter"/>
</dbReference>
<comment type="cofactor">
    <cofactor evidence="1">
        <name>Zn(2+)</name>
        <dbReference type="ChEBI" id="CHEBI:29105"/>
    </cofactor>
</comment>
<keyword evidence="13" id="KW-0325">Glycoprotein</keyword>
<dbReference type="GO" id="GO:0008270">
    <property type="term" value="F:zinc ion binding"/>
    <property type="evidence" value="ECO:0007669"/>
    <property type="project" value="InterPro"/>
</dbReference>
<dbReference type="AlphaFoldDB" id="A0A1B0D9N4"/>
<evidence type="ECO:0000313" key="17">
    <source>
        <dbReference type="EnsemblMetazoa" id="PPAI004346-PA"/>
    </source>
</evidence>
<comment type="similarity">
    <text evidence="3">Belongs to the peptidase M1 family.</text>
</comment>
<dbReference type="Gene3D" id="1.25.50.20">
    <property type="match status" value="1"/>
</dbReference>
<proteinExistence type="inferred from homology"/>
<comment type="subcellular location">
    <subcellularLocation>
        <location evidence="2">Cell membrane</location>
        <topology evidence="2">Lipid-anchor</topology>
        <topology evidence="2">GPI-anchor</topology>
    </subcellularLocation>
</comment>
<dbReference type="GO" id="GO:0042277">
    <property type="term" value="F:peptide binding"/>
    <property type="evidence" value="ECO:0007669"/>
    <property type="project" value="TreeGrafter"/>
</dbReference>
<sequence length="642" mass="75692">MRNRSQYMLYKKDTTTESQRVRMARIITHELVHNYFGSLVGIKWWTDMWIIEAFANFGEFYFTDVFLPDYNLRELYVTDVMYRSLIEHSFIGTRSIAAYIEEPDEIRRILEGYLSKAAFTMRMVLYAYGEEKFRNCVQKLVRSMSYDVVGPEDVYEIFEETMEEQYENDYPEIKVSDLLRSWIEQPGYPLLIANRDYEKNEIYLTQHRFLSSRNESDPTNSSWYIPLSMSTSQEPNMNETRPCVWMKPDIEELVLKPDASHSWGEDDWVLFNIQQTVYFRINYDTRNWRLLARELHQGYPFRIPPLNRAQLIDDSFSLAYSDVIDFPLALDIIKYVINEDQYTIWQAANRHLLSLNRLLDGPAYEKYFGRFLQHLTDGHLDKLDVFENINPNESISSTFIRPIIVDLACRSGSGKCLTATRVLVMAESLTGHRLVPREVSSVYYCHGLRNANYETFKYFWEKFHNLSHEQERSHFSNSLTCYHDEEVVMDILLSTLAQDTPEFMYSTQERLALLATSFRNGHVRLVVDFFQENHPAIAIRYGFRAVVEGLLREMTSYLHLDEDIKSFVAMLDTLESFGHISDVAKKRITDEMEHNFEWVNDNKKDIEEWIQNYFEPGSVSMATRNILTIGIFIALATINYFK</sequence>
<evidence type="ECO:0000256" key="7">
    <source>
        <dbReference type="ARBA" id="ARBA00022723"/>
    </source>
</evidence>
<evidence type="ECO:0000256" key="10">
    <source>
        <dbReference type="ARBA" id="ARBA00022833"/>
    </source>
</evidence>
<evidence type="ECO:0000256" key="5">
    <source>
        <dbReference type="ARBA" id="ARBA00022622"/>
    </source>
</evidence>
<dbReference type="InterPro" id="IPR027268">
    <property type="entry name" value="Peptidase_M4/M1_CTD_sf"/>
</dbReference>
<dbReference type="PANTHER" id="PTHR11533:SF290">
    <property type="entry name" value="AMINOPEPTIDASE"/>
    <property type="match status" value="1"/>
</dbReference>
<evidence type="ECO:0000259" key="15">
    <source>
        <dbReference type="Pfam" id="PF01433"/>
    </source>
</evidence>
<keyword evidence="8" id="KW-0732">Signal</keyword>
<evidence type="ECO:0000256" key="2">
    <source>
        <dbReference type="ARBA" id="ARBA00004609"/>
    </source>
</evidence>
<dbReference type="Gene3D" id="1.10.390.10">
    <property type="entry name" value="Neutral Protease Domain 2"/>
    <property type="match status" value="1"/>
</dbReference>
<dbReference type="GO" id="GO:0005737">
    <property type="term" value="C:cytoplasm"/>
    <property type="evidence" value="ECO:0007669"/>
    <property type="project" value="TreeGrafter"/>
</dbReference>
<keyword evidence="10" id="KW-0862">Zinc</keyword>
<dbReference type="VEuPathDB" id="VectorBase:PPAPM1_009227"/>
<evidence type="ECO:0000256" key="9">
    <source>
        <dbReference type="ARBA" id="ARBA00022801"/>
    </source>
</evidence>
<evidence type="ECO:0000256" key="1">
    <source>
        <dbReference type="ARBA" id="ARBA00001947"/>
    </source>
</evidence>
<dbReference type="SUPFAM" id="SSF55486">
    <property type="entry name" value="Metalloproteases ('zincins'), catalytic domain"/>
    <property type="match status" value="1"/>
</dbReference>
<dbReference type="EMBL" id="AJVK01028348">
    <property type="status" value="NOT_ANNOTATED_CDS"/>
    <property type="molecule type" value="Genomic_DNA"/>
</dbReference>
<dbReference type="GO" id="GO:0098552">
    <property type="term" value="C:side of membrane"/>
    <property type="evidence" value="ECO:0007669"/>
    <property type="project" value="UniProtKB-KW"/>
</dbReference>
<dbReference type="Proteomes" id="UP000092462">
    <property type="component" value="Unassembled WGS sequence"/>
</dbReference>
<evidence type="ECO:0000256" key="4">
    <source>
        <dbReference type="ARBA" id="ARBA00022475"/>
    </source>
</evidence>
<accession>A0A1B0D9N4</accession>
<dbReference type="InterPro" id="IPR050344">
    <property type="entry name" value="Peptidase_M1_aminopeptidases"/>
</dbReference>
<evidence type="ECO:0000256" key="13">
    <source>
        <dbReference type="ARBA" id="ARBA00023180"/>
    </source>
</evidence>
<organism evidence="17 18">
    <name type="scientific">Phlebotomus papatasi</name>
    <name type="common">Sandfly</name>
    <dbReference type="NCBI Taxonomy" id="29031"/>
    <lineage>
        <taxon>Eukaryota</taxon>
        <taxon>Metazoa</taxon>
        <taxon>Ecdysozoa</taxon>
        <taxon>Arthropoda</taxon>
        <taxon>Hexapoda</taxon>
        <taxon>Insecta</taxon>
        <taxon>Pterygota</taxon>
        <taxon>Neoptera</taxon>
        <taxon>Endopterygota</taxon>
        <taxon>Diptera</taxon>
        <taxon>Nematocera</taxon>
        <taxon>Psychodoidea</taxon>
        <taxon>Psychodidae</taxon>
        <taxon>Phlebotomus</taxon>
        <taxon>Phlebotomus</taxon>
    </lineage>
</organism>
<evidence type="ECO:0000256" key="11">
    <source>
        <dbReference type="ARBA" id="ARBA00023049"/>
    </source>
</evidence>
<dbReference type="EnsemblMetazoa" id="PPAI004346-RA">
    <property type="protein sequence ID" value="PPAI004346-PA"/>
    <property type="gene ID" value="PPAI004346"/>
</dbReference>
<protein>
    <recommendedName>
        <fullName evidence="19">Aminopeptidase</fullName>
    </recommendedName>
</protein>
<reference evidence="17" key="1">
    <citation type="submission" date="2022-08" db="UniProtKB">
        <authorList>
            <consortium name="EnsemblMetazoa"/>
        </authorList>
    </citation>
    <scope>IDENTIFICATION</scope>
    <source>
        <strain evidence="17">Israel</strain>
    </source>
</reference>
<dbReference type="FunFam" id="2.60.40.1910:FF:000008">
    <property type="entry name" value="Aminopeptidase"/>
    <property type="match status" value="1"/>
</dbReference>
<keyword evidence="5" id="KW-0336">GPI-anchor</keyword>
<evidence type="ECO:0000256" key="14">
    <source>
        <dbReference type="ARBA" id="ARBA00023288"/>
    </source>
</evidence>
<keyword evidence="18" id="KW-1185">Reference proteome</keyword>
<dbReference type="GO" id="GO:0043171">
    <property type="term" value="P:peptide catabolic process"/>
    <property type="evidence" value="ECO:0007669"/>
    <property type="project" value="TreeGrafter"/>
</dbReference>
<evidence type="ECO:0000256" key="6">
    <source>
        <dbReference type="ARBA" id="ARBA00022670"/>
    </source>
</evidence>
<dbReference type="Pfam" id="PF01433">
    <property type="entry name" value="Peptidase_M1"/>
    <property type="match status" value="1"/>
</dbReference>
<dbReference type="Pfam" id="PF11838">
    <property type="entry name" value="ERAP1_C"/>
    <property type="match status" value="1"/>
</dbReference>
<evidence type="ECO:0008006" key="19">
    <source>
        <dbReference type="Google" id="ProtNLM"/>
    </source>
</evidence>
<evidence type="ECO:0000256" key="8">
    <source>
        <dbReference type="ARBA" id="ARBA00022729"/>
    </source>
</evidence>
<dbReference type="InterPro" id="IPR014782">
    <property type="entry name" value="Peptidase_M1_dom"/>
</dbReference>
<dbReference type="GO" id="GO:0005886">
    <property type="term" value="C:plasma membrane"/>
    <property type="evidence" value="ECO:0007669"/>
    <property type="project" value="UniProtKB-SubCell"/>
</dbReference>
<dbReference type="VEuPathDB" id="VectorBase:PPAI004346"/>
<name>A0A1B0D9N4_PHLPP</name>
<dbReference type="GO" id="GO:0006508">
    <property type="term" value="P:proteolysis"/>
    <property type="evidence" value="ECO:0007669"/>
    <property type="project" value="UniProtKB-KW"/>
</dbReference>
<keyword evidence="14" id="KW-0449">Lipoprotein</keyword>
<keyword evidence="7" id="KW-0479">Metal-binding</keyword>
<evidence type="ECO:0000313" key="18">
    <source>
        <dbReference type="Proteomes" id="UP000092462"/>
    </source>
</evidence>
<evidence type="ECO:0000259" key="16">
    <source>
        <dbReference type="Pfam" id="PF11838"/>
    </source>
</evidence>
<keyword evidence="12" id="KW-0472">Membrane</keyword>
<evidence type="ECO:0000256" key="3">
    <source>
        <dbReference type="ARBA" id="ARBA00010136"/>
    </source>
</evidence>